<dbReference type="ESTHER" id="9actn-a0a1b1ari2">
    <property type="family name" value="Duf_1023"/>
</dbReference>
<dbReference type="OrthoDB" id="5969911at2"/>
<dbReference type="KEGG" id="sgs:AVL59_05855"/>
<feature type="region of interest" description="Disordered" evidence="1">
    <location>
        <begin position="119"/>
        <end position="146"/>
    </location>
</feature>
<name>A0A1B1ARI2_9ACTN</name>
<dbReference type="Proteomes" id="UP001519309">
    <property type="component" value="Unassembled WGS sequence"/>
</dbReference>
<dbReference type="RefSeq" id="WP_067300119.1">
    <property type="nucleotide sequence ID" value="NZ_CP016279.1"/>
</dbReference>
<dbReference type="STRING" id="68214.AVL59_05855"/>
<gene>
    <name evidence="3" type="ORF">AVL59_05855</name>
    <name evidence="4" type="ORF">J2Z21_002222</name>
</gene>
<evidence type="ECO:0000256" key="1">
    <source>
        <dbReference type="SAM" id="MobiDB-lite"/>
    </source>
</evidence>
<dbReference type="EMBL" id="CP016279">
    <property type="protein sequence ID" value="ANP49171.1"/>
    <property type="molecule type" value="Genomic_DNA"/>
</dbReference>
<evidence type="ECO:0000313" key="5">
    <source>
        <dbReference type="Proteomes" id="UP000092659"/>
    </source>
</evidence>
<reference evidence="3 5" key="1">
    <citation type="submission" date="2016-06" db="EMBL/GenBank/DDBJ databases">
        <title>Complete genome sequence of Streptomyces griseochromogenes ATCC 14511, the Blasticidin S producer.</title>
        <authorList>
            <person name="Wu L."/>
        </authorList>
    </citation>
    <scope>NUCLEOTIDE SEQUENCE [LARGE SCALE GENOMIC DNA]</scope>
    <source>
        <strain evidence="3 5">ATCC 14511</strain>
    </source>
</reference>
<accession>A0A1B1ARI2</accession>
<dbReference type="AlphaFoldDB" id="A0A1B1ARI2"/>
<feature type="domain" description="DUF1023" evidence="2">
    <location>
        <begin position="373"/>
        <end position="539"/>
    </location>
</feature>
<dbReference type="SUPFAM" id="SSF53474">
    <property type="entry name" value="alpha/beta-Hydrolases"/>
    <property type="match status" value="1"/>
</dbReference>
<organism evidence="3 5">
    <name type="scientific">Streptomyces griseochromogenes</name>
    <dbReference type="NCBI Taxonomy" id="68214"/>
    <lineage>
        <taxon>Bacteria</taxon>
        <taxon>Bacillati</taxon>
        <taxon>Actinomycetota</taxon>
        <taxon>Actinomycetes</taxon>
        <taxon>Kitasatosporales</taxon>
        <taxon>Streptomycetaceae</taxon>
        <taxon>Streptomyces</taxon>
    </lineage>
</organism>
<dbReference type="Pfam" id="PF06259">
    <property type="entry name" value="Abhydrolase_8"/>
    <property type="match status" value="1"/>
</dbReference>
<evidence type="ECO:0000259" key="2">
    <source>
        <dbReference type="Pfam" id="PF06259"/>
    </source>
</evidence>
<keyword evidence="6" id="KW-1185">Reference proteome</keyword>
<dbReference type="InterPro" id="IPR010427">
    <property type="entry name" value="DUF1023"/>
</dbReference>
<evidence type="ECO:0000313" key="4">
    <source>
        <dbReference type="EMBL" id="MBP2049291.1"/>
    </source>
</evidence>
<evidence type="ECO:0000313" key="6">
    <source>
        <dbReference type="Proteomes" id="UP001519309"/>
    </source>
</evidence>
<proteinExistence type="predicted"/>
<protein>
    <recommendedName>
        <fullName evidence="2">DUF1023 domain-containing protein</fullName>
    </recommendedName>
</protein>
<dbReference type="InterPro" id="IPR029058">
    <property type="entry name" value="AB_hydrolase_fold"/>
</dbReference>
<dbReference type="EMBL" id="JAGGLP010000004">
    <property type="protein sequence ID" value="MBP2049291.1"/>
    <property type="molecule type" value="Genomic_DNA"/>
</dbReference>
<dbReference type="Proteomes" id="UP000092659">
    <property type="component" value="Chromosome"/>
</dbReference>
<sequence length="613" mass="65434">MDFATLKALKPSEYEEAADGYRATSEMASSAKDAIDNRICAGIRNQLDGETAKAALRELQEVSKDFHYIQTECALASTALNGFAFDMAAAKRKLEAVLEDAKAAGCTVGADGSVTYPAGGKEVDGKVPEGGTMPPGTSPTDPTSASLERSAANIHPNPNFGKAQDFANRIGDALQQAAEADTKWAPKLRALKADDDLAVSNRDWTDAKSDMDGVRGAGKSYLDSLPHPPKDGSPKDNAAWWKGLTDEQRSDYLAVHPDSVGALDGLPATVRDQANRTVLDETRAKAQLDYDAWLKDHPEPPRYQDHINMHTGMKQGKEELPAWEEWEAEREKMHKGLDGMKAIQDRFDATGTSDATGANKLPEAYLLGFSEAGDGRAIIANGNPDTADHQAVYVPGTTSDLDSIGGNINRMTSLWQTAHAVSGGKSVSTITWLGYDAPNDVVKDATFTHYAYDGAPAFNKFLDGLDASHSGDSAPHRTVIGHSYGSSLVGAAAQTGDLHTNDIVFAGSPGVEVSRADQLDVPKGHVWNEYADGDPVPDLGRMIHGGGFGREIPADSGFGANQMATNTEGHGGYWNPGSESLKNQALVVVGKYDDVKAAPEPTRPYAPHTVWEK</sequence>
<evidence type="ECO:0000313" key="3">
    <source>
        <dbReference type="EMBL" id="ANP49171.1"/>
    </source>
</evidence>
<reference evidence="4 6" key="2">
    <citation type="submission" date="2021-03" db="EMBL/GenBank/DDBJ databases">
        <title>Genomic Encyclopedia of Type Strains, Phase IV (KMG-IV): sequencing the most valuable type-strain genomes for metagenomic binning, comparative biology and taxonomic classification.</title>
        <authorList>
            <person name="Goeker M."/>
        </authorList>
    </citation>
    <scope>NUCLEOTIDE SEQUENCE [LARGE SCALE GENOMIC DNA]</scope>
    <source>
        <strain evidence="4 6">DSM 40499</strain>
    </source>
</reference>